<evidence type="ECO:0000256" key="2">
    <source>
        <dbReference type="ARBA" id="ARBA00005582"/>
    </source>
</evidence>
<comment type="caution">
    <text evidence="7">The sequence shown here is derived from an EMBL/GenBank/DDBJ whole genome shotgun (WGS) entry which is preliminary data.</text>
</comment>
<comment type="similarity">
    <text evidence="2 5">Belongs to the Nudix hydrolase family.</text>
</comment>
<organism evidence="7 8">
    <name type="scientific">Arsenicicoccus bolidensis</name>
    <dbReference type="NCBI Taxonomy" id="229480"/>
    <lineage>
        <taxon>Bacteria</taxon>
        <taxon>Bacillati</taxon>
        <taxon>Actinomycetota</taxon>
        <taxon>Actinomycetes</taxon>
        <taxon>Micrococcales</taxon>
        <taxon>Intrasporangiaceae</taxon>
        <taxon>Arsenicicoccus</taxon>
    </lineage>
</organism>
<gene>
    <name evidence="7" type="ORF">MHL29_17805</name>
</gene>
<dbReference type="InterPro" id="IPR000086">
    <property type="entry name" value="NUDIX_hydrolase_dom"/>
</dbReference>
<dbReference type="PROSITE" id="PS00893">
    <property type="entry name" value="NUDIX_BOX"/>
    <property type="match status" value="1"/>
</dbReference>
<evidence type="ECO:0000259" key="6">
    <source>
        <dbReference type="PROSITE" id="PS51462"/>
    </source>
</evidence>
<keyword evidence="3 5" id="KW-0378">Hydrolase</keyword>
<sequence>MIVREIGDGIVELDLSGHSPDDLAEVEALREQVAAGIAAGWRRVQTLHDPDDVVTHRVAARLGLRHEGTMRGIGPGHGDRVVMARLASDPGPETREGFLGVLNTTMPTKRNIAQTLLRDPDGRVLLCELTYKREWDLPGGIVDPGEPPSATAEREVAEELGLDLPARDLLVVDWLPPYRGWSDATLFVFDGGVHPADLVDRVTLQPREIRALHWATPEQVREHCAPYVVTLLEHLAATPAGSGTAYLVDGHPRA</sequence>
<comment type="cofactor">
    <cofactor evidence="1">
        <name>Mg(2+)</name>
        <dbReference type="ChEBI" id="CHEBI:18420"/>
    </cofactor>
</comment>
<feature type="domain" description="Nudix hydrolase" evidence="6">
    <location>
        <begin position="107"/>
        <end position="237"/>
    </location>
</feature>
<dbReference type="RefSeq" id="WP_239266584.1">
    <property type="nucleotide sequence ID" value="NZ_JAKRCV010000102.1"/>
</dbReference>
<dbReference type="Proteomes" id="UP001521931">
    <property type="component" value="Unassembled WGS sequence"/>
</dbReference>
<evidence type="ECO:0000256" key="4">
    <source>
        <dbReference type="ARBA" id="ARBA00022842"/>
    </source>
</evidence>
<evidence type="ECO:0000256" key="1">
    <source>
        <dbReference type="ARBA" id="ARBA00001946"/>
    </source>
</evidence>
<accession>A0ABS9Q773</accession>
<dbReference type="PANTHER" id="PTHR43046">
    <property type="entry name" value="GDP-MANNOSE MANNOSYL HYDROLASE"/>
    <property type="match status" value="1"/>
</dbReference>
<reference evidence="7 8" key="1">
    <citation type="submission" date="2022-02" db="EMBL/GenBank/DDBJ databases">
        <title>Uncovering new skin microbiome diversity through culturing and metagenomics.</title>
        <authorList>
            <person name="Conlan S."/>
            <person name="Deming C."/>
            <person name="Nisc Comparative Sequencing Program N."/>
            <person name="Segre J.A."/>
        </authorList>
    </citation>
    <scope>NUCLEOTIDE SEQUENCE [LARGE SCALE GENOMIC DNA]</scope>
    <source>
        <strain evidence="7 8">ACRQZ</strain>
    </source>
</reference>
<dbReference type="PRINTS" id="PR00502">
    <property type="entry name" value="NUDIXFAMILY"/>
</dbReference>
<dbReference type="GO" id="GO:0016787">
    <property type="term" value="F:hydrolase activity"/>
    <property type="evidence" value="ECO:0007669"/>
    <property type="project" value="UniProtKB-KW"/>
</dbReference>
<name>A0ABS9Q773_9MICO</name>
<dbReference type="InterPro" id="IPR020476">
    <property type="entry name" value="Nudix_hydrolase"/>
</dbReference>
<dbReference type="Pfam" id="PF00293">
    <property type="entry name" value="NUDIX"/>
    <property type="match status" value="1"/>
</dbReference>
<dbReference type="CDD" id="cd18876">
    <property type="entry name" value="NUDIX_Hydrolase"/>
    <property type="match status" value="1"/>
</dbReference>
<dbReference type="InterPro" id="IPR015797">
    <property type="entry name" value="NUDIX_hydrolase-like_dom_sf"/>
</dbReference>
<keyword evidence="4" id="KW-0460">Magnesium</keyword>
<dbReference type="SUPFAM" id="SSF55811">
    <property type="entry name" value="Nudix"/>
    <property type="match status" value="1"/>
</dbReference>
<evidence type="ECO:0000256" key="5">
    <source>
        <dbReference type="RuleBase" id="RU003476"/>
    </source>
</evidence>
<dbReference type="Gene3D" id="3.90.79.10">
    <property type="entry name" value="Nucleoside Triphosphate Pyrophosphohydrolase"/>
    <property type="match status" value="1"/>
</dbReference>
<dbReference type="PROSITE" id="PS51462">
    <property type="entry name" value="NUDIX"/>
    <property type="match status" value="1"/>
</dbReference>
<proteinExistence type="inferred from homology"/>
<evidence type="ECO:0000256" key="3">
    <source>
        <dbReference type="ARBA" id="ARBA00022801"/>
    </source>
</evidence>
<keyword evidence="8" id="KW-1185">Reference proteome</keyword>
<protein>
    <submittedName>
        <fullName evidence="7">NUDIX hydrolase</fullName>
    </submittedName>
</protein>
<dbReference type="PANTHER" id="PTHR43046:SF12">
    <property type="entry name" value="GDP-MANNOSE MANNOSYL HYDROLASE"/>
    <property type="match status" value="1"/>
</dbReference>
<evidence type="ECO:0000313" key="8">
    <source>
        <dbReference type="Proteomes" id="UP001521931"/>
    </source>
</evidence>
<dbReference type="EMBL" id="JAKRCV010000102">
    <property type="protein sequence ID" value="MCG7323729.1"/>
    <property type="molecule type" value="Genomic_DNA"/>
</dbReference>
<dbReference type="InterPro" id="IPR020084">
    <property type="entry name" value="NUDIX_hydrolase_CS"/>
</dbReference>
<evidence type="ECO:0000313" key="7">
    <source>
        <dbReference type="EMBL" id="MCG7323729.1"/>
    </source>
</evidence>